<gene>
    <name evidence="2" type="ORF">UFOPK1358_00243</name>
</gene>
<reference evidence="2" key="1">
    <citation type="submission" date="2020-05" db="EMBL/GenBank/DDBJ databases">
        <authorList>
            <person name="Chiriac C."/>
            <person name="Salcher M."/>
            <person name="Ghai R."/>
            <person name="Kavagutti S V."/>
        </authorList>
    </citation>
    <scope>NUCLEOTIDE SEQUENCE</scope>
</reference>
<organism evidence="2">
    <name type="scientific">freshwater metagenome</name>
    <dbReference type="NCBI Taxonomy" id="449393"/>
    <lineage>
        <taxon>unclassified sequences</taxon>
        <taxon>metagenomes</taxon>
        <taxon>ecological metagenomes</taxon>
    </lineage>
</organism>
<feature type="region of interest" description="Disordered" evidence="1">
    <location>
        <begin position="33"/>
        <end position="66"/>
    </location>
</feature>
<dbReference type="AlphaFoldDB" id="A0A6J6AVL7"/>
<name>A0A6J6AVL7_9ZZZZ</name>
<feature type="compositionally biased region" description="Basic and acidic residues" evidence="1">
    <location>
        <begin position="57"/>
        <end position="66"/>
    </location>
</feature>
<protein>
    <submittedName>
        <fullName evidence="2">Unannotated protein</fullName>
    </submittedName>
</protein>
<sequence>MLRVDGGQRSFGSPLTLAAWVVLGLLREGVRQAGQSRKRKVTPKLSQAVDLSPAEGYRPKAARDAV</sequence>
<proteinExistence type="predicted"/>
<dbReference type="EMBL" id="CAEZSF010000011">
    <property type="protein sequence ID" value="CAB4530467.1"/>
    <property type="molecule type" value="Genomic_DNA"/>
</dbReference>
<evidence type="ECO:0000256" key="1">
    <source>
        <dbReference type="SAM" id="MobiDB-lite"/>
    </source>
</evidence>
<accession>A0A6J6AVL7</accession>
<evidence type="ECO:0000313" key="2">
    <source>
        <dbReference type="EMBL" id="CAB4530467.1"/>
    </source>
</evidence>